<reference evidence="6" key="1">
    <citation type="submission" date="2023-10" db="EMBL/GenBank/DDBJ databases">
        <title>Genome assembly of Pristionchus species.</title>
        <authorList>
            <person name="Yoshida K."/>
            <person name="Sommer R.J."/>
        </authorList>
    </citation>
    <scope>NUCLEOTIDE SEQUENCE</scope>
    <source>
        <strain evidence="6">RS0144</strain>
    </source>
</reference>
<dbReference type="InterPro" id="IPR052667">
    <property type="entry name" value="E3_ubiquitin-ligase_RING"/>
</dbReference>
<evidence type="ECO:0000256" key="1">
    <source>
        <dbReference type="ARBA" id="ARBA00022723"/>
    </source>
</evidence>
<keyword evidence="1" id="KW-0479">Metal-binding</keyword>
<sequence length="277" mass="31255">SFSYSAMDANHLNDLARKHDSFSWEITNRSSCDICYEPYDSSVVIPRVLSCGHTRCEQCIAKCAQDNLYKCICQKKTVVRDVRTLPINLSLIDISDYMNGLTTSIKPVEACTDCDTAVELKWLAVCKTAECEKFRKLICLSCAMKKHTKHEFVLYEHVMDDVREKCQEELNKLQTSAGDQCDRVSSLSSEISKRMANIRTTFFDHNDTAQLLLAQTKGIIDKQEAVELLSIGRSFLDPITSELGSMISALEFIKAGIDHTFGEQPPLAPNPEPKMYF</sequence>
<dbReference type="Pfam" id="PF13445">
    <property type="entry name" value="zf-RING_UBOX"/>
    <property type="match status" value="1"/>
</dbReference>
<gene>
    <name evidence="6" type="ORF">PENTCL1PPCAC_1844</name>
</gene>
<feature type="domain" description="RING-type" evidence="5">
    <location>
        <begin position="32"/>
        <end position="71"/>
    </location>
</feature>
<dbReference type="PANTHER" id="PTHR47156:SF10">
    <property type="entry name" value="E3 UBIQUITIN-PROTEIN LIGASE TRIM-21-RELATED"/>
    <property type="match status" value="1"/>
</dbReference>
<comment type="caution">
    <text evidence="6">The sequence shown here is derived from an EMBL/GenBank/DDBJ whole genome shotgun (WGS) entry which is preliminary data.</text>
</comment>
<evidence type="ECO:0000313" key="7">
    <source>
        <dbReference type="Proteomes" id="UP001432027"/>
    </source>
</evidence>
<organism evidence="6 7">
    <name type="scientific">Pristionchus entomophagus</name>
    <dbReference type="NCBI Taxonomy" id="358040"/>
    <lineage>
        <taxon>Eukaryota</taxon>
        <taxon>Metazoa</taxon>
        <taxon>Ecdysozoa</taxon>
        <taxon>Nematoda</taxon>
        <taxon>Chromadorea</taxon>
        <taxon>Rhabditida</taxon>
        <taxon>Rhabditina</taxon>
        <taxon>Diplogasteromorpha</taxon>
        <taxon>Diplogasteroidea</taxon>
        <taxon>Neodiplogasteridae</taxon>
        <taxon>Pristionchus</taxon>
    </lineage>
</organism>
<dbReference type="PROSITE" id="PS50089">
    <property type="entry name" value="ZF_RING_2"/>
    <property type="match status" value="1"/>
</dbReference>
<name>A0AAV5SAF2_9BILA</name>
<dbReference type="Proteomes" id="UP001432027">
    <property type="component" value="Unassembled WGS sequence"/>
</dbReference>
<keyword evidence="7" id="KW-1185">Reference proteome</keyword>
<protein>
    <recommendedName>
        <fullName evidence="5">RING-type domain-containing protein</fullName>
    </recommendedName>
</protein>
<keyword evidence="2 4" id="KW-0863">Zinc-finger</keyword>
<dbReference type="SMART" id="SM00184">
    <property type="entry name" value="RING"/>
    <property type="match status" value="1"/>
</dbReference>
<accession>A0AAV5SAF2</accession>
<dbReference type="SUPFAM" id="SSF57850">
    <property type="entry name" value="RING/U-box"/>
    <property type="match status" value="1"/>
</dbReference>
<evidence type="ECO:0000259" key="5">
    <source>
        <dbReference type="PROSITE" id="PS50089"/>
    </source>
</evidence>
<dbReference type="PANTHER" id="PTHR47156">
    <property type="entry name" value="PROTEIN CBG20824"/>
    <property type="match status" value="1"/>
</dbReference>
<dbReference type="AlphaFoldDB" id="A0AAV5SAF2"/>
<dbReference type="Gene3D" id="3.30.160.60">
    <property type="entry name" value="Classic Zinc Finger"/>
    <property type="match status" value="1"/>
</dbReference>
<evidence type="ECO:0000256" key="4">
    <source>
        <dbReference type="PROSITE-ProRule" id="PRU00175"/>
    </source>
</evidence>
<evidence type="ECO:0000256" key="3">
    <source>
        <dbReference type="ARBA" id="ARBA00022833"/>
    </source>
</evidence>
<feature type="non-terminal residue" evidence="6">
    <location>
        <position position="1"/>
    </location>
</feature>
<dbReference type="InterPro" id="IPR027370">
    <property type="entry name" value="Znf-RING_euk"/>
</dbReference>
<dbReference type="EMBL" id="BTSX01000001">
    <property type="protein sequence ID" value="GMS79669.1"/>
    <property type="molecule type" value="Genomic_DNA"/>
</dbReference>
<dbReference type="InterPro" id="IPR001841">
    <property type="entry name" value="Znf_RING"/>
</dbReference>
<keyword evidence="3" id="KW-0862">Zinc</keyword>
<dbReference type="Gene3D" id="3.30.40.10">
    <property type="entry name" value="Zinc/RING finger domain, C3HC4 (zinc finger)"/>
    <property type="match status" value="1"/>
</dbReference>
<evidence type="ECO:0000313" key="6">
    <source>
        <dbReference type="EMBL" id="GMS79669.1"/>
    </source>
</evidence>
<proteinExistence type="predicted"/>
<dbReference type="GO" id="GO:0008270">
    <property type="term" value="F:zinc ion binding"/>
    <property type="evidence" value="ECO:0007669"/>
    <property type="project" value="UniProtKB-KW"/>
</dbReference>
<evidence type="ECO:0000256" key="2">
    <source>
        <dbReference type="ARBA" id="ARBA00022771"/>
    </source>
</evidence>
<dbReference type="InterPro" id="IPR013083">
    <property type="entry name" value="Znf_RING/FYVE/PHD"/>
</dbReference>